<reference evidence="1" key="1">
    <citation type="journal article" date="2022" name="bioRxiv">
        <title>Sequencing and chromosome-scale assembly of the giantPleurodeles waltlgenome.</title>
        <authorList>
            <person name="Brown T."/>
            <person name="Elewa A."/>
            <person name="Iarovenko S."/>
            <person name="Subramanian E."/>
            <person name="Araus A.J."/>
            <person name="Petzold A."/>
            <person name="Susuki M."/>
            <person name="Suzuki K.-i.T."/>
            <person name="Hayashi T."/>
            <person name="Toyoda A."/>
            <person name="Oliveira C."/>
            <person name="Osipova E."/>
            <person name="Leigh N.D."/>
            <person name="Simon A."/>
            <person name="Yun M.H."/>
        </authorList>
    </citation>
    <scope>NUCLEOTIDE SEQUENCE</scope>
    <source>
        <strain evidence="1">20211129_DDA</strain>
        <tissue evidence="1">Liver</tissue>
    </source>
</reference>
<protein>
    <submittedName>
        <fullName evidence="1">Uncharacterized protein</fullName>
    </submittedName>
</protein>
<dbReference type="Proteomes" id="UP001066276">
    <property type="component" value="Chromosome 1_2"/>
</dbReference>
<name>A0AAV7W8Z0_PLEWA</name>
<keyword evidence="2" id="KW-1185">Reference proteome</keyword>
<dbReference type="AlphaFoldDB" id="A0AAV7W8Z0"/>
<dbReference type="EMBL" id="JANPWB010000002">
    <property type="protein sequence ID" value="KAJ1209018.1"/>
    <property type="molecule type" value="Genomic_DNA"/>
</dbReference>
<evidence type="ECO:0000313" key="2">
    <source>
        <dbReference type="Proteomes" id="UP001066276"/>
    </source>
</evidence>
<gene>
    <name evidence="1" type="ORF">NDU88_004397</name>
</gene>
<sequence length="220" mass="25159">MNLRGISDHAPLLADWGAGHQAQRPTWRLNDWYLKFLECAEFVEEELEAFFCSNEGPWIRRRRCGRHLETKLLELEGLTGHLDTQAVQRQLTLAWSELRQISIEEAKQCWQAATSRVYGMGDKSALLPGNVELEAIAQAFATYYQDLYAREPLPRLAEKGSVAWDLPVPTIPSNLVQDLDQPLRAEEVDTAIYLSSTGAEPNGYPIEYYKRFGHCWCLIF</sequence>
<organism evidence="1 2">
    <name type="scientific">Pleurodeles waltl</name>
    <name type="common">Iberian ribbed newt</name>
    <dbReference type="NCBI Taxonomy" id="8319"/>
    <lineage>
        <taxon>Eukaryota</taxon>
        <taxon>Metazoa</taxon>
        <taxon>Chordata</taxon>
        <taxon>Craniata</taxon>
        <taxon>Vertebrata</taxon>
        <taxon>Euteleostomi</taxon>
        <taxon>Amphibia</taxon>
        <taxon>Batrachia</taxon>
        <taxon>Caudata</taxon>
        <taxon>Salamandroidea</taxon>
        <taxon>Salamandridae</taxon>
        <taxon>Pleurodelinae</taxon>
        <taxon>Pleurodeles</taxon>
    </lineage>
</organism>
<evidence type="ECO:0000313" key="1">
    <source>
        <dbReference type="EMBL" id="KAJ1209018.1"/>
    </source>
</evidence>
<proteinExistence type="predicted"/>
<accession>A0AAV7W8Z0</accession>
<comment type="caution">
    <text evidence="1">The sequence shown here is derived from an EMBL/GenBank/DDBJ whole genome shotgun (WGS) entry which is preliminary data.</text>
</comment>